<organism evidence="2 3">
    <name type="scientific">Leptospira santarosai</name>
    <dbReference type="NCBI Taxonomy" id="28183"/>
    <lineage>
        <taxon>Bacteria</taxon>
        <taxon>Pseudomonadati</taxon>
        <taxon>Spirochaetota</taxon>
        <taxon>Spirochaetia</taxon>
        <taxon>Leptospirales</taxon>
        <taxon>Leptospiraceae</taxon>
        <taxon>Leptospira</taxon>
    </lineage>
</organism>
<evidence type="ECO:0000313" key="2">
    <source>
        <dbReference type="EMBL" id="AVQ11976.1"/>
    </source>
</evidence>
<dbReference type="Proteomes" id="UP000033961">
    <property type="component" value="Chromosome I"/>
</dbReference>
<accession>A0A2P1QST5</accession>
<protein>
    <recommendedName>
        <fullName evidence="4">PPE family protein</fullName>
    </recommendedName>
</protein>
<dbReference type="NCBIfam" id="NF047436">
    <property type="entry name" value="LA_2272_repeat"/>
    <property type="match status" value="2"/>
</dbReference>
<dbReference type="AlphaFoldDB" id="A0A2P1QST5"/>
<feature type="chain" id="PRO_5015145799" description="PPE family protein" evidence="1">
    <location>
        <begin position="24"/>
        <end position="228"/>
    </location>
</feature>
<feature type="signal peptide" evidence="1">
    <location>
        <begin position="1"/>
        <end position="23"/>
    </location>
</feature>
<reference evidence="2 3" key="1">
    <citation type="journal article" date="2015" name="Genome Announc.">
        <title>Draft Genome Sequences of Leptospira santarosai Strains U160, U164, and U233, Isolated from Asymptomatic Cattle.</title>
        <authorList>
            <person name="Kremer F.S."/>
            <person name="Eslabao M.R."/>
            <person name="Provisor M."/>
            <person name="Woloski R.D."/>
            <person name="Ramires O.V."/>
            <person name="Moreno L.Z."/>
            <person name="Moreno A.M."/>
            <person name="Hamond C."/>
            <person name="Lilenbaum W."/>
            <person name="Dellagostin O.A."/>
        </authorList>
    </citation>
    <scope>NUCLEOTIDE SEQUENCE [LARGE SCALE GENOMIC DNA]</scope>
    <source>
        <strain evidence="2 3">U160</strain>
    </source>
</reference>
<gene>
    <name evidence="2" type="ORF">XB16_1646</name>
</gene>
<dbReference type="EMBL" id="CP027843">
    <property type="protein sequence ID" value="AVQ11976.1"/>
    <property type="molecule type" value="Genomic_DNA"/>
</dbReference>
<evidence type="ECO:0000313" key="3">
    <source>
        <dbReference type="Proteomes" id="UP000033961"/>
    </source>
</evidence>
<proteinExistence type="predicted"/>
<keyword evidence="1" id="KW-0732">Signal</keyword>
<dbReference type="InterPro" id="IPR058093">
    <property type="entry name" value="LA_2272-like"/>
</dbReference>
<evidence type="ECO:0000256" key="1">
    <source>
        <dbReference type="SAM" id="SignalP"/>
    </source>
</evidence>
<evidence type="ECO:0008006" key="4">
    <source>
        <dbReference type="Google" id="ProtNLM"/>
    </source>
</evidence>
<dbReference type="NCBIfam" id="NF047435">
    <property type="entry name" value="LA_2272_fam_lipo"/>
    <property type="match status" value="1"/>
</dbReference>
<sequence>MEIKCKRNIFLFSLSILCTFVFDCGVAVTPRFTAKIPPKTETEVFRLNLFYGEVETLAGLNVGIVNIVNEGMIGGQVGIVNVSKYHLYKNTYGAQVAIVNISYKDGAGIQTGIINVMIGNSNFLQAGIVNIGAGGFNLSIGAFNLSSRGVNIGILNDNSLGFNVGLINSGNGLLSVGAINIGKDGSFQVGILNFCKKGPIPIMIIANYCSEPERQNIETKPEAPRSTE</sequence>
<name>A0A2P1QST5_9LEPT</name>